<dbReference type="InterPro" id="IPR048967">
    <property type="entry name" value="Aquarius_insert"/>
</dbReference>
<dbReference type="Pfam" id="PF16399">
    <property type="entry name" value="Aquarius_N_1st"/>
    <property type="match status" value="1"/>
</dbReference>
<dbReference type="GO" id="GO:0071013">
    <property type="term" value="C:catalytic step 2 spliceosome"/>
    <property type="evidence" value="ECO:0007669"/>
    <property type="project" value="TreeGrafter"/>
</dbReference>
<dbReference type="Pfam" id="PF13087">
    <property type="entry name" value="AAA_12"/>
    <property type="match status" value="1"/>
</dbReference>
<evidence type="ECO:0000256" key="2">
    <source>
        <dbReference type="SAM" id="MobiDB-lite"/>
    </source>
</evidence>
<dbReference type="CDD" id="cd17935">
    <property type="entry name" value="EEXXQc_AQR"/>
    <property type="match status" value="1"/>
</dbReference>
<gene>
    <name evidence="9" type="primary">LOC116194782</name>
</gene>
<evidence type="ECO:0000313" key="9">
    <source>
        <dbReference type="RefSeq" id="XP_031379529.1"/>
    </source>
</evidence>
<accession>A0A6P8CAX2</accession>
<dbReference type="Pfam" id="PF13086">
    <property type="entry name" value="AAA_11"/>
    <property type="match status" value="1"/>
</dbReference>
<feature type="domain" description="DNA2/NAM7 helicase-like C-terminal" evidence="4">
    <location>
        <begin position="1188"/>
        <end position="1380"/>
    </location>
</feature>
<dbReference type="InterPro" id="IPR027417">
    <property type="entry name" value="P-loop_NTPase"/>
</dbReference>
<dbReference type="OrthoDB" id="1879at2759"/>
<dbReference type="CDD" id="cd18808">
    <property type="entry name" value="SF1_C_Upf1"/>
    <property type="match status" value="1"/>
</dbReference>
<dbReference type="Pfam" id="PF21143">
    <property type="entry name" value="Aquarius_N_2nd"/>
    <property type="match status" value="1"/>
</dbReference>
<dbReference type="GO" id="GO:0003729">
    <property type="term" value="F:mRNA binding"/>
    <property type="evidence" value="ECO:0007669"/>
    <property type="project" value="TreeGrafter"/>
</dbReference>
<evidence type="ECO:0000256" key="1">
    <source>
        <dbReference type="PIRNR" id="PIRNR038901"/>
    </source>
</evidence>
<dbReference type="GeneID" id="116194782"/>
<feature type="domain" description="DNA2/NAM7 helicase helicase" evidence="3">
    <location>
        <begin position="890"/>
        <end position="1179"/>
    </location>
</feature>
<sequence>MTKVYGTGTYDFKRHRVAEYPVEVPNQPGDKPVETKQGSTVPSSITLSEIQRDRLTKIASANWLKSGDNAEQKKEEFDPGLVKEIYETELLVKSGRKPVPLQRVMILEVSQYLENYLWPNFDPEAATFEHVMSMIIMINEKFRENVAAWICFYDRKDVFKGFLERVLRLKEGRKLSIAEKTNYLVFMINAFQSLEDEIVSETVLRLGSLLSWHSLSYGRFQMELCLNPDLIKKWKRMIKREAKDASKRGEAFDPSTKLEVKFLRNLMEEFLEVLDHNVFPRQHYVDEDGQHIESDGLGEADDASVLYCERFIEFLIDLLSQLPTRRYLRPLVADVAVVAKCHLSVLYRHEKGKLFAQLVDLLQFYEGFEINDHVGTQLTDDEVLQSHYDRMQSFQLLAFKKVPKLQELALANVGAIHKRIDLSKKLSVLTPEELKELVCSKLKLVSKEDPWSERVDFLIEIMVSFFGKQQSQKEAINSLPLYPNEQVMWDESVVPSINYSGEGCLALPKLNLQFLTLHDYLLRNFNLFRLESTYEIREDIQEAVPHLLAYINNEGETAFRGWSRMAVPIKNFKITEVKQPNIGEVKPAAVTAEVTFSISSYKAQIRSEWNALKEHDVLFLLSIRPSFEPLSAEEAAKASVPQRLGLQFVRGCEIIEFRDEEGTLMNDFTGRIKRDEWKPPKGELRTVTVALDTAQYHMDVTDIAEKGAEDVYGTFNVLMRRKPKENNFKAILESIRDLMNEYCIVPDWLHNIFLGYGNPSSAQWTNMPDLLETVDFKDTFLDADHLRECFSGYEVSFVNPVGTENLLPTPPFRIRLPRNFKGNTHALPGNKKSGTDSLGDSNMVDTSGKKGQLVVEAYIPPDPGPYPQDRPKQNSVRFTPTQIGAIISGIQPGLTMVVGPPGTGKTDTAVQILNVLYHNCPSQRTLIITHSNQALNDLFEKIMERDVPARYLLRLGQGEQELATDLDFSRQGRVNAMLVRRLELLSEVERLARSLGLPEDVGYTCESAGYFWLLHVYSRWEQFLAACADKEDKPTFVQDRFPFKEFFSNTPQPVFTGQSFEKDMRAAKGCFRHLKTMFQELEECRAFELLKSTADRANYLMTKQAKIVAMTCTHAALKRKDFLQLGFKYDNLLMEESAQILEIETFIPMLLQRQEDGYARLKRCILIGDHHQLPPVVKNMAFQKYSHMDQSLFTRFVRLGIPYIELNAQGRARSSIAELYNWRYRDLGDLPFVRQEAIFHKANAGFTYDYQLIDVPEYHGRGESAPSPWFYQNEGEAEYVVSVYMYMRLLGYPANKISILTTYNGQKLLLRDVINRRCAPYPFIGPPSKVTTVDKFQGQQNDFILLSLVRTRFVGHLRDVRRLVVAMSRARLGLYVFCRRSLFEQCYELQPTFQLLLKRPDRLALNLYESSAHTERPVGDTRDQYLVSGVEEMANIVNSRIYHIYQVQMMSQQPDQFMTDDGKVDGSNGEVDAQNSHRNSEDAMDMSMPASNNEEAGDLPSESKLEDNSMDNGTAQMEVDTGDENSVQPESKSNGQEGRTA</sequence>
<evidence type="ECO:0000259" key="6">
    <source>
        <dbReference type="Pfam" id="PF21143"/>
    </source>
</evidence>
<evidence type="ECO:0000313" key="8">
    <source>
        <dbReference type="Proteomes" id="UP000515151"/>
    </source>
</evidence>
<feature type="region of interest" description="Disordered" evidence="2">
    <location>
        <begin position="1456"/>
        <end position="1541"/>
    </location>
</feature>
<feature type="domain" description="RNA helicase aquarius N-terminal" evidence="5">
    <location>
        <begin position="55"/>
        <end position="470"/>
    </location>
</feature>
<name>A0A6P8CAX2_PUNGR</name>
<dbReference type="Pfam" id="PF21144">
    <property type="entry name" value="Aquarius_N_3rd"/>
    <property type="match status" value="1"/>
</dbReference>
<comment type="similarity">
    <text evidence="1">Belongs to the CWF11 family.</text>
</comment>
<dbReference type="InterPro" id="IPR041679">
    <property type="entry name" value="DNA2/NAM7-like_C"/>
</dbReference>
<dbReference type="InterPro" id="IPR032174">
    <property type="entry name" value="Aquarius_N"/>
</dbReference>
<reference evidence="8" key="1">
    <citation type="journal article" date="2020" name="Plant Biotechnol. J.">
        <title>The pomegranate (Punica granatum L.) draft genome dissects genetic divergence between soft- and hard-seeded cultivars.</title>
        <authorList>
            <person name="Luo X."/>
            <person name="Li H."/>
            <person name="Wu Z."/>
            <person name="Yao W."/>
            <person name="Zhao P."/>
            <person name="Cao D."/>
            <person name="Yu H."/>
            <person name="Li K."/>
            <person name="Poudel K."/>
            <person name="Zhao D."/>
            <person name="Zhang F."/>
            <person name="Xia X."/>
            <person name="Chen L."/>
            <person name="Wang Q."/>
            <person name="Jing D."/>
            <person name="Cao S."/>
        </authorList>
    </citation>
    <scope>NUCLEOTIDE SEQUENCE [LARGE SCALE GENOMIC DNA]</scope>
    <source>
        <strain evidence="8">cv. Tunisia</strain>
    </source>
</reference>
<dbReference type="GO" id="GO:0004386">
    <property type="term" value="F:helicase activity"/>
    <property type="evidence" value="ECO:0007669"/>
    <property type="project" value="UniProtKB-KW"/>
</dbReference>
<dbReference type="RefSeq" id="XP_031379529.1">
    <property type="nucleotide sequence ID" value="XM_031523669.1"/>
</dbReference>
<keyword evidence="9" id="KW-0067">ATP-binding</keyword>
<keyword evidence="9" id="KW-0378">Hydrolase</keyword>
<dbReference type="InterPro" id="IPR047187">
    <property type="entry name" value="SF1_C_Upf1"/>
</dbReference>
<keyword evidence="9" id="KW-0547">Nucleotide-binding</keyword>
<evidence type="ECO:0000259" key="3">
    <source>
        <dbReference type="Pfam" id="PF13086"/>
    </source>
</evidence>
<dbReference type="PIRSF" id="PIRSF038901">
    <property type="entry name" value="AQR_cwf11"/>
    <property type="match status" value="1"/>
</dbReference>
<dbReference type="InterPro" id="IPR026300">
    <property type="entry name" value="CWF11_fam"/>
</dbReference>
<feature type="domain" description="RNA helicase aquarius beta-barrel" evidence="6">
    <location>
        <begin position="552"/>
        <end position="721"/>
    </location>
</feature>
<feature type="region of interest" description="Disordered" evidence="2">
    <location>
        <begin position="819"/>
        <end position="838"/>
    </location>
</feature>
<dbReference type="InterPro" id="IPR041677">
    <property type="entry name" value="DNA2/NAM7_AAA_11"/>
</dbReference>
<proteinExistence type="inferred from homology"/>
<dbReference type="PANTHER" id="PTHR10887:SF5">
    <property type="entry name" value="RNA HELICASE AQUARIUS"/>
    <property type="match status" value="1"/>
</dbReference>
<comment type="subcellular location">
    <subcellularLocation>
        <location evidence="1">Nucleus</location>
    </subcellularLocation>
</comment>
<organism evidence="8 9">
    <name type="scientific">Punica granatum</name>
    <name type="common">Pomegranate</name>
    <dbReference type="NCBI Taxonomy" id="22663"/>
    <lineage>
        <taxon>Eukaryota</taxon>
        <taxon>Viridiplantae</taxon>
        <taxon>Streptophyta</taxon>
        <taxon>Embryophyta</taxon>
        <taxon>Tracheophyta</taxon>
        <taxon>Spermatophyta</taxon>
        <taxon>Magnoliopsida</taxon>
        <taxon>eudicotyledons</taxon>
        <taxon>Gunneridae</taxon>
        <taxon>Pentapetalae</taxon>
        <taxon>rosids</taxon>
        <taxon>malvids</taxon>
        <taxon>Myrtales</taxon>
        <taxon>Lythraceae</taxon>
        <taxon>Punica</taxon>
    </lineage>
</organism>
<feature type="compositionally biased region" description="Polar residues" evidence="2">
    <location>
        <begin position="1524"/>
        <end position="1541"/>
    </location>
</feature>
<dbReference type="SUPFAM" id="SSF52540">
    <property type="entry name" value="P-loop containing nucleoside triphosphate hydrolases"/>
    <property type="match status" value="1"/>
</dbReference>
<evidence type="ECO:0000259" key="5">
    <source>
        <dbReference type="Pfam" id="PF16399"/>
    </source>
</evidence>
<keyword evidence="8" id="KW-1185">Reference proteome</keyword>
<keyword evidence="1" id="KW-0508">mRNA splicing</keyword>
<keyword evidence="1" id="KW-0507">mRNA processing</keyword>
<dbReference type="GO" id="GO:0000398">
    <property type="term" value="P:mRNA splicing, via spliceosome"/>
    <property type="evidence" value="ECO:0007669"/>
    <property type="project" value="InterPro"/>
</dbReference>
<dbReference type="Proteomes" id="UP000515151">
    <property type="component" value="Chromosome 2"/>
</dbReference>
<dbReference type="PANTHER" id="PTHR10887">
    <property type="entry name" value="DNA2/NAM7 HELICASE FAMILY"/>
    <property type="match status" value="1"/>
</dbReference>
<keyword evidence="9" id="KW-0347">Helicase</keyword>
<reference evidence="9" key="2">
    <citation type="submission" date="2025-08" db="UniProtKB">
        <authorList>
            <consortium name="RefSeq"/>
        </authorList>
    </citation>
    <scope>IDENTIFICATION</scope>
    <source>
        <tissue evidence="9">Leaf</tissue>
    </source>
</reference>
<protein>
    <submittedName>
        <fullName evidence="9">RNA helicase aquarius isoform X1</fullName>
    </submittedName>
</protein>
<dbReference type="InterPro" id="IPR045055">
    <property type="entry name" value="DNA2/NAM7-like"/>
</dbReference>
<evidence type="ECO:0000259" key="4">
    <source>
        <dbReference type="Pfam" id="PF13087"/>
    </source>
</evidence>
<dbReference type="InterPro" id="IPR048966">
    <property type="entry name" value="Aquarius_b-barrel"/>
</dbReference>
<dbReference type="Gene3D" id="3.40.50.300">
    <property type="entry name" value="P-loop containing nucleotide triphosphate hydrolases"/>
    <property type="match status" value="2"/>
</dbReference>
<evidence type="ECO:0000259" key="7">
    <source>
        <dbReference type="Pfam" id="PF21144"/>
    </source>
</evidence>
<feature type="domain" description="RNA helicase aquarius insertion" evidence="7">
    <location>
        <begin position="771"/>
        <end position="869"/>
    </location>
</feature>
<keyword evidence="1" id="KW-0539">Nucleus</keyword>
<dbReference type="FunFam" id="3.40.50.300:FF:000507">
    <property type="entry name" value="Pre-mRNA-splicing factor"/>
    <property type="match status" value="1"/>
</dbReference>